<dbReference type="Proteomes" id="UP000184391">
    <property type="component" value="Unassembled WGS sequence"/>
</dbReference>
<dbReference type="InterPro" id="IPR037401">
    <property type="entry name" value="SnoaL-like"/>
</dbReference>
<dbReference type="STRING" id="198312.SAMN02745193_02502"/>
<evidence type="ECO:0000259" key="1">
    <source>
        <dbReference type="Pfam" id="PF13577"/>
    </source>
</evidence>
<dbReference type="EMBL" id="FRDF01000015">
    <property type="protein sequence ID" value="SHN62810.1"/>
    <property type="molecule type" value="Genomic_DNA"/>
</dbReference>
<evidence type="ECO:0000313" key="2">
    <source>
        <dbReference type="EMBL" id="SHN62810.1"/>
    </source>
</evidence>
<proteinExistence type="predicted"/>
<dbReference type="Gene3D" id="3.10.450.50">
    <property type="match status" value="1"/>
</dbReference>
<reference evidence="3" key="1">
    <citation type="submission" date="2016-12" db="EMBL/GenBank/DDBJ databases">
        <authorList>
            <person name="Varghese N."/>
            <person name="Submissions S."/>
        </authorList>
    </citation>
    <scope>NUCLEOTIDE SEQUENCE [LARGE SCALE GENOMIC DNA]</scope>
    <source>
        <strain evidence="3">DSM 11032</strain>
    </source>
</reference>
<name>A0A1M7SWI4_9SPHN</name>
<dbReference type="OrthoDB" id="7425929at2"/>
<gene>
    <name evidence="2" type="ORF">SAMN02745193_02502</name>
</gene>
<evidence type="ECO:0000313" key="3">
    <source>
        <dbReference type="Proteomes" id="UP000184391"/>
    </source>
</evidence>
<dbReference type="RefSeq" id="WP_158093710.1">
    <property type="nucleotide sequence ID" value="NZ_FRDF01000015.1"/>
</dbReference>
<dbReference type="Pfam" id="PF13577">
    <property type="entry name" value="SnoaL_4"/>
    <property type="match status" value="1"/>
</dbReference>
<sequence length="172" mass="19555">MSMDAQLQALLDKQEIADVLQRYSRTLDWLDDEGQAGCFWPDAPIDYGFFTGSAADFLPVVMAIERASQRRWHFLSAPAIAFDSADHASVECYGFATGIRQQEDGSWSGGLYGGRYLDEFEKREGEWRIASRRYIMDWKLPLDDQPGNEPNPDFPLPVLQIIASGHPDYRPF</sequence>
<organism evidence="2 3">
    <name type="scientific">Erythrobacter sanguineus</name>
    <dbReference type="NCBI Taxonomy" id="198312"/>
    <lineage>
        <taxon>Bacteria</taxon>
        <taxon>Pseudomonadati</taxon>
        <taxon>Pseudomonadota</taxon>
        <taxon>Alphaproteobacteria</taxon>
        <taxon>Sphingomonadales</taxon>
        <taxon>Erythrobacteraceae</taxon>
        <taxon>Erythrobacter/Porphyrobacter group</taxon>
        <taxon>Erythrobacter</taxon>
    </lineage>
</organism>
<feature type="domain" description="SnoaL-like" evidence="1">
    <location>
        <begin position="8"/>
        <end position="133"/>
    </location>
</feature>
<dbReference type="AlphaFoldDB" id="A0A1M7SWI4"/>
<accession>A0A1M7SWI4</accession>
<dbReference type="SUPFAM" id="SSF54427">
    <property type="entry name" value="NTF2-like"/>
    <property type="match status" value="1"/>
</dbReference>
<dbReference type="CDD" id="cd00531">
    <property type="entry name" value="NTF2_like"/>
    <property type="match status" value="1"/>
</dbReference>
<protein>
    <submittedName>
        <fullName evidence="2">SnoaL-like domain-containing protein</fullName>
    </submittedName>
</protein>
<keyword evidence="3" id="KW-1185">Reference proteome</keyword>
<dbReference type="InterPro" id="IPR032710">
    <property type="entry name" value="NTF2-like_dom_sf"/>
</dbReference>